<dbReference type="STRING" id="669874.A0A1E4TYF8"/>
<evidence type="ECO:0000313" key="2">
    <source>
        <dbReference type="EMBL" id="ODV96792.1"/>
    </source>
</evidence>
<keyword evidence="1" id="KW-0812">Transmembrane</keyword>
<evidence type="ECO:0000313" key="3">
    <source>
        <dbReference type="Proteomes" id="UP000094236"/>
    </source>
</evidence>
<dbReference type="AlphaFoldDB" id="A0A1E4TYF8"/>
<dbReference type="GO" id="GO:0005739">
    <property type="term" value="C:mitochondrion"/>
    <property type="evidence" value="ECO:0007669"/>
    <property type="project" value="InterPro"/>
</dbReference>
<proteinExistence type="predicted"/>
<keyword evidence="1" id="KW-1133">Transmembrane helix</keyword>
<accession>A0A1E4TYF8</accession>
<keyword evidence="3" id="KW-1185">Reference proteome</keyword>
<keyword evidence="1" id="KW-0472">Membrane</keyword>
<name>A0A1E4TYF8_PACTA</name>
<evidence type="ECO:0008006" key="4">
    <source>
        <dbReference type="Google" id="ProtNLM"/>
    </source>
</evidence>
<dbReference type="Pfam" id="PF05821">
    <property type="entry name" value="NDUF_B8"/>
    <property type="match status" value="1"/>
</dbReference>
<protein>
    <recommendedName>
        <fullName evidence="4">NADH dehydrogenase [ubiquinone] 1 beta subcomplex subunit 8, mitochondrial</fullName>
    </recommendedName>
</protein>
<dbReference type="OrthoDB" id="2014058at2759"/>
<sequence length="165" mass="19454">MSILRSRVLNSKDFKNFKNFKINFFGNFKNLRFNSSIPNFVPKEYHYVDYPKIKAINYQKRDPYLKYDDQQNRRNFNEPLHPNADALDMWSPDYFDFISDRVGIRWFLTLFAVIGAGSGIIYFGNFYPDRPVYPRTYPHGGLAKDLGSRTDEDAHLYAARIDKAD</sequence>
<dbReference type="PANTHER" id="PTHR12840:SF1">
    <property type="entry name" value="NADH DEHYDROGENASE [UBIQUINONE] 1 BETA SUBCOMPLEX SUBUNIT 8, MITOCHONDRIAL"/>
    <property type="match status" value="1"/>
</dbReference>
<feature type="transmembrane region" description="Helical" evidence="1">
    <location>
        <begin position="106"/>
        <end position="127"/>
    </location>
</feature>
<reference evidence="3" key="1">
    <citation type="submission" date="2016-05" db="EMBL/GenBank/DDBJ databases">
        <title>Comparative genomics of biotechnologically important yeasts.</title>
        <authorList>
            <consortium name="DOE Joint Genome Institute"/>
            <person name="Riley R."/>
            <person name="Haridas S."/>
            <person name="Wolfe K.H."/>
            <person name="Lopes M.R."/>
            <person name="Hittinger C.T."/>
            <person name="Goker M."/>
            <person name="Salamov A."/>
            <person name="Wisecaver J."/>
            <person name="Long T.M."/>
            <person name="Aerts A.L."/>
            <person name="Barry K."/>
            <person name="Choi C."/>
            <person name="Clum A."/>
            <person name="Coughlan A.Y."/>
            <person name="Deshpande S."/>
            <person name="Douglass A.P."/>
            <person name="Hanson S.J."/>
            <person name="Klenk H.-P."/>
            <person name="Labutti K."/>
            <person name="Lapidus A."/>
            <person name="Lindquist E."/>
            <person name="Lipzen A."/>
            <person name="Meier-Kolthoff J.P."/>
            <person name="Ohm R.A."/>
            <person name="Otillar R.P."/>
            <person name="Pangilinan J."/>
            <person name="Peng Y."/>
            <person name="Rokas A."/>
            <person name="Rosa C.A."/>
            <person name="Scheuner C."/>
            <person name="Sibirny A.A."/>
            <person name="Slot J.C."/>
            <person name="Stielow J.B."/>
            <person name="Sun H."/>
            <person name="Kurtzman C.P."/>
            <person name="Blackwell M."/>
            <person name="Grigoriev I.V."/>
            <person name="Jeffries T.W."/>
        </authorList>
    </citation>
    <scope>NUCLEOTIDE SEQUENCE [LARGE SCALE GENOMIC DNA]</scope>
    <source>
        <strain evidence="3">NRRL Y-2460</strain>
    </source>
</reference>
<gene>
    <name evidence="2" type="ORF">PACTADRAFT_48607</name>
</gene>
<evidence type="ECO:0000256" key="1">
    <source>
        <dbReference type="SAM" id="Phobius"/>
    </source>
</evidence>
<dbReference type="Proteomes" id="UP000094236">
    <property type="component" value="Unassembled WGS sequence"/>
</dbReference>
<dbReference type="PANTHER" id="PTHR12840">
    <property type="entry name" value="NADH-UBIQUINONE OXIDOREDUCTASE ASHI SUBUNIT"/>
    <property type="match status" value="1"/>
</dbReference>
<organism evidence="2 3">
    <name type="scientific">Pachysolen tannophilus NRRL Y-2460</name>
    <dbReference type="NCBI Taxonomy" id="669874"/>
    <lineage>
        <taxon>Eukaryota</taxon>
        <taxon>Fungi</taxon>
        <taxon>Dikarya</taxon>
        <taxon>Ascomycota</taxon>
        <taxon>Saccharomycotina</taxon>
        <taxon>Pichiomycetes</taxon>
        <taxon>Pachysolenaceae</taxon>
        <taxon>Pachysolen</taxon>
    </lineage>
</organism>
<dbReference type="EMBL" id="KV454012">
    <property type="protein sequence ID" value="ODV96792.1"/>
    <property type="molecule type" value="Genomic_DNA"/>
</dbReference>
<dbReference type="InterPro" id="IPR008699">
    <property type="entry name" value="NDUFB8"/>
</dbReference>